<proteinExistence type="predicted"/>
<keyword evidence="1" id="KW-0472">Membrane</keyword>
<keyword evidence="3" id="KW-1185">Reference proteome</keyword>
<dbReference type="InterPro" id="IPR010653">
    <property type="entry name" value="NlpB/DapX"/>
</dbReference>
<keyword evidence="1" id="KW-0812">Transmembrane</keyword>
<dbReference type="EMBL" id="MSCW01000001">
    <property type="protein sequence ID" value="ONF45402.1"/>
    <property type="molecule type" value="Genomic_DNA"/>
</dbReference>
<dbReference type="Proteomes" id="UP000189339">
    <property type="component" value="Unassembled WGS sequence"/>
</dbReference>
<accession>A0A1V2DXL9</accession>
<dbReference type="PROSITE" id="PS51257">
    <property type="entry name" value="PROKAR_LIPOPROTEIN"/>
    <property type="match status" value="1"/>
</dbReference>
<dbReference type="OrthoDB" id="6199301at2"/>
<evidence type="ECO:0000256" key="1">
    <source>
        <dbReference type="SAM" id="Phobius"/>
    </source>
</evidence>
<dbReference type="InterPro" id="IPR042268">
    <property type="entry name" value="BamC_C"/>
</dbReference>
<dbReference type="Gene3D" id="3.30.310.170">
    <property type="entry name" value="Outer membrane protein assembly factor BamC"/>
    <property type="match status" value="1"/>
</dbReference>
<name>A0A1V2DXL9_9GAMM</name>
<dbReference type="Pfam" id="PF06804">
    <property type="entry name" value="Lipoprotein_18"/>
    <property type="match status" value="1"/>
</dbReference>
<keyword evidence="1" id="KW-1133">Transmembrane helix</keyword>
<organism evidence="2 3">
    <name type="scientific">Marinobacter lutaoensis</name>
    <dbReference type="NCBI Taxonomy" id="135739"/>
    <lineage>
        <taxon>Bacteria</taxon>
        <taxon>Pseudomonadati</taxon>
        <taxon>Pseudomonadota</taxon>
        <taxon>Gammaproteobacteria</taxon>
        <taxon>Pseudomonadales</taxon>
        <taxon>Marinobacteraceae</taxon>
        <taxon>Marinobacter</taxon>
    </lineage>
</organism>
<feature type="transmembrane region" description="Helical" evidence="1">
    <location>
        <begin position="9"/>
        <end position="29"/>
    </location>
</feature>
<dbReference type="STRING" id="135739.BTO32_02795"/>
<dbReference type="RefSeq" id="WP_076722895.1">
    <property type="nucleotide sequence ID" value="NZ_JABWTC010000026.1"/>
</dbReference>
<evidence type="ECO:0008006" key="4">
    <source>
        <dbReference type="Google" id="ProtNLM"/>
    </source>
</evidence>
<protein>
    <recommendedName>
        <fullName evidence="4">Outer membrane protein assembly factor BamC</fullName>
    </recommendedName>
</protein>
<sequence>MQVPGRIPVVWRGIAGPLAAGLLVLAPMLSGCSLLEDRSERYVQASEGPELKVPDGVDGSRFGQAMPIPPLADGDSRKLFPDDIPRPPDMTSEILQENYVVEELDGHAWLLVNEVPGRLWPQVTAYLNERGLGVAHDSPQLGVMQTEVVNFSKRARDLVELADQPSGAEPRVVLQAKVAPGIRRKTTEIHLTVRTLPDTPDGLLPWEEGPEETLDLQKKLLTDLGSFLKAREESKSFSRAALGLTGEPLVKLVSQDEQPVAIRMELDFGRAWAEVNRALSEARIAIVDLNRSEGWFYVDFRTEDERSSGWFGWFSDAEEPRHTHTLTVREQDGAILVEASKLESYDGEQSAGDLLSRLFEYLY</sequence>
<gene>
    <name evidence="2" type="ORF">BTO32_02795</name>
</gene>
<evidence type="ECO:0000313" key="2">
    <source>
        <dbReference type="EMBL" id="ONF45402.1"/>
    </source>
</evidence>
<evidence type="ECO:0000313" key="3">
    <source>
        <dbReference type="Proteomes" id="UP000189339"/>
    </source>
</evidence>
<comment type="caution">
    <text evidence="2">The sequence shown here is derived from an EMBL/GenBank/DDBJ whole genome shotgun (WGS) entry which is preliminary data.</text>
</comment>
<reference evidence="2 3" key="1">
    <citation type="submission" date="2016-12" db="EMBL/GenBank/DDBJ databases">
        <title>Marinobacter lutaoensis whole genome sequencing.</title>
        <authorList>
            <person name="Verma A."/>
            <person name="Krishnamurthi S."/>
        </authorList>
    </citation>
    <scope>NUCLEOTIDE SEQUENCE [LARGE SCALE GENOMIC DNA]</scope>
    <source>
        <strain evidence="2 3">T5054</strain>
    </source>
</reference>
<dbReference type="AlphaFoldDB" id="A0A1V2DXL9"/>